<accession>C3AMB0</accession>
<evidence type="ECO:0000313" key="4">
    <source>
        <dbReference type="Proteomes" id="UP000195321"/>
    </source>
</evidence>
<dbReference type="EMBL" id="NUTL01000082">
    <property type="protein sequence ID" value="PHE93002.1"/>
    <property type="molecule type" value="Genomic_DNA"/>
</dbReference>
<dbReference type="Proteomes" id="UP000221918">
    <property type="component" value="Unassembled WGS sequence"/>
</dbReference>
<accession>A0A1Y3MKY9</accession>
<reference evidence="2 4" key="1">
    <citation type="submission" date="2017-02" db="EMBL/GenBank/DDBJ databases">
        <title>Bacillus pseudomycoides isolate FSL K6-0042.</title>
        <authorList>
            <person name="Kovac J."/>
        </authorList>
    </citation>
    <scope>NUCLEOTIDE SEQUENCE [LARGE SCALE GENOMIC DNA]</scope>
    <source>
        <strain evidence="2 4">FSL K6-0042</strain>
    </source>
</reference>
<reference evidence="1" key="3">
    <citation type="submission" date="2019-07" db="EMBL/GenBank/DDBJ databases">
        <title>Phylogenomic Reclassification of ATCC Bacillus Strains and Various Taxa within the Genus Bacillus.</title>
        <authorList>
            <person name="Riojas M.A."/>
            <person name="Frank A.M."/>
            <person name="Fenn S.L."/>
            <person name="King S.P."/>
            <person name="Brower S.M."/>
            <person name="Hazbon M.H."/>
        </authorList>
    </citation>
    <scope>NUCLEOTIDE SEQUENCE</scope>
    <source>
        <strain evidence="1">NR-12239</strain>
    </source>
</reference>
<dbReference type="RefSeq" id="WP_003198150.1">
    <property type="nucleotide sequence ID" value="NZ_CM000743.1"/>
</dbReference>
<dbReference type="EMBL" id="MWPX01000014">
    <property type="protein sequence ID" value="OUM48262.1"/>
    <property type="molecule type" value="Genomic_DNA"/>
</dbReference>
<evidence type="ECO:0000313" key="1">
    <source>
        <dbReference type="EMBL" id="MDR4327391.1"/>
    </source>
</evidence>
<dbReference type="EMBL" id="VLYX01000016">
    <property type="protein sequence ID" value="MDR4327391.1"/>
    <property type="molecule type" value="Genomic_DNA"/>
</dbReference>
<sequence length="47" mass="5843">MKFRVFFLTITVHKSKVSETEILQEQQIKKMMDEVKERQVSYYNHMY</sequence>
<evidence type="ECO:0000313" key="5">
    <source>
        <dbReference type="Proteomes" id="UP000221918"/>
    </source>
</evidence>
<evidence type="ECO:0000313" key="3">
    <source>
        <dbReference type="EMBL" id="PHE93002.1"/>
    </source>
</evidence>
<name>A0A1Y3MKY9_9BACI</name>
<dbReference type="NCBIfam" id="TIGR02413">
    <property type="entry name" value="Bac_small_yrzI"/>
    <property type="match status" value="1"/>
</dbReference>
<dbReference type="Proteomes" id="UP000195321">
    <property type="component" value="Unassembled WGS sequence"/>
</dbReference>
<evidence type="ECO:0000313" key="2">
    <source>
        <dbReference type="EMBL" id="OUM48262.1"/>
    </source>
</evidence>
<reference evidence="3 5" key="2">
    <citation type="submission" date="2017-09" db="EMBL/GenBank/DDBJ databases">
        <title>Large-scale bioinformatics analysis of Bacillus genomes uncovers conserved roles of natural products in bacterial physiology.</title>
        <authorList>
            <consortium name="Agbiome Team Llc"/>
            <person name="Bleich R.M."/>
            <person name="Grubbs K.J."/>
            <person name="Santa Maria K.C."/>
            <person name="Allen S.E."/>
            <person name="Farag S."/>
            <person name="Shank E.A."/>
            <person name="Bowers A."/>
        </authorList>
    </citation>
    <scope>NUCLEOTIDE SEQUENCE [LARGE SCALE GENOMIC DNA]</scope>
    <source>
        <strain evidence="3 5">AFS037265</strain>
    </source>
</reference>
<protein>
    <submittedName>
        <fullName evidence="2">YrzI family protein</fullName>
    </submittedName>
    <submittedName>
        <fullName evidence="1">YrzI family small protein</fullName>
    </submittedName>
</protein>
<proteinExistence type="predicted"/>
<dbReference type="Proteomes" id="UP001248134">
    <property type="component" value="Unassembled WGS sequence"/>
</dbReference>
<comment type="caution">
    <text evidence="2">The sequence shown here is derived from an EMBL/GenBank/DDBJ whole genome shotgun (WGS) entry which is preliminary data.</text>
</comment>
<dbReference type="Pfam" id="PF09501">
    <property type="entry name" value="Bac_small_YrzI"/>
    <property type="match status" value="1"/>
</dbReference>
<dbReference type="AlphaFoldDB" id="A0A1Y3MKY9"/>
<dbReference type="InterPro" id="IPR012655">
    <property type="entry name" value="YrzI"/>
</dbReference>
<gene>
    <name evidence="2" type="ORF">BW425_13940</name>
    <name evidence="3" type="ORF">COF81_18655</name>
    <name evidence="1" type="ORF">FOS08_16075</name>
</gene>
<organism evidence="2 4">
    <name type="scientific">Bacillus pseudomycoides</name>
    <dbReference type="NCBI Taxonomy" id="64104"/>
    <lineage>
        <taxon>Bacteria</taxon>
        <taxon>Bacillati</taxon>
        <taxon>Bacillota</taxon>
        <taxon>Bacilli</taxon>
        <taxon>Bacillales</taxon>
        <taxon>Bacillaceae</taxon>
        <taxon>Bacillus</taxon>
        <taxon>Bacillus cereus group</taxon>
    </lineage>
</organism>